<organism evidence="2 3">
    <name type="scientific">Strongylocentrotus purpuratus</name>
    <name type="common">Purple sea urchin</name>
    <dbReference type="NCBI Taxonomy" id="7668"/>
    <lineage>
        <taxon>Eukaryota</taxon>
        <taxon>Metazoa</taxon>
        <taxon>Echinodermata</taxon>
        <taxon>Eleutherozoa</taxon>
        <taxon>Echinozoa</taxon>
        <taxon>Echinoidea</taxon>
        <taxon>Euechinoidea</taxon>
        <taxon>Echinacea</taxon>
        <taxon>Camarodonta</taxon>
        <taxon>Echinidea</taxon>
        <taxon>Strongylocentrotidae</taxon>
        <taxon>Strongylocentrotus</taxon>
    </lineage>
</organism>
<dbReference type="OMA" id="DWQINDY"/>
<protein>
    <recommendedName>
        <fullName evidence="4">Fe2OG dioxygenase domain-containing protein</fullName>
    </recommendedName>
</protein>
<dbReference type="RefSeq" id="XP_030837478.1">
    <property type="nucleotide sequence ID" value="XM_030981618.1"/>
</dbReference>
<proteinExistence type="predicted"/>
<dbReference type="KEGG" id="spu:100892349"/>
<evidence type="ECO:0000313" key="2">
    <source>
        <dbReference type="EnsemblMetazoa" id="XP_030837478"/>
    </source>
</evidence>
<dbReference type="Proteomes" id="UP000007110">
    <property type="component" value="Unassembled WGS sequence"/>
</dbReference>
<dbReference type="OrthoDB" id="10034815at2759"/>
<evidence type="ECO:0008006" key="4">
    <source>
        <dbReference type="Google" id="ProtNLM"/>
    </source>
</evidence>
<evidence type="ECO:0000313" key="3">
    <source>
        <dbReference type="Proteomes" id="UP000007110"/>
    </source>
</evidence>
<feature type="chain" id="PRO_5029648924" description="Fe2OG dioxygenase domain-containing protein" evidence="1">
    <location>
        <begin position="20"/>
        <end position="557"/>
    </location>
</feature>
<dbReference type="EnsemblMetazoa" id="XM_030981618">
    <property type="protein sequence ID" value="XP_030837478"/>
    <property type="gene ID" value="LOC100892349"/>
</dbReference>
<sequence length="557" mass="63848">MKTLSIALCILFVMKDCHSTSTDDLGQHVVVRQSLAPDNQVVIAFDSLLSKETISSLRSFVLNHVRWEVRGHESEHCPSDIQRGEGATDCQDSAASNIPWIGKMDPLWFSQTHTWKRLVKAVSYATNGSGPALYPYHIRSEVLQRGDNIAPQAVTSSPYSREYAFRIFLVPEWRMDDYGDMSFYVPSLQNRTKGSKYDIALTVRPHPGRVVLWDASIPTLYRPPSMGYLDKLPSVSVLLTSSKEKFEAATKDWKDWYDQKTLLVQQSFPQLTDPIGQLDLENHLTRQFTDSNDRKVNIYDDVFEEGHLEALRSYLVSYPASTNHGYDLEPYELSDNIVWIKTFDAFEFPKSSAWEVFSQVATHATGGQRTWYPYDVALNVVRSGDHARVHEDCETWEDEYTMVLYINPDLGPGDYGETIFYNTKPHDAFSRKLYEGISRHDHDAFAAVNPKYGRLVIFNGLIPHSAKPPSTGYTKPRYSFAVKVAIDRKTAIMKKLREVIEDHSTPDEDLLEEIQEATFNRAELGRSEEWLERKYRGLQHLVKEDKARTLQRIREAL</sequence>
<feature type="signal peptide" evidence="1">
    <location>
        <begin position="1"/>
        <end position="19"/>
    </location>
</feature>
<dbReference type="Gene3D" id="2.60.120.620">
    <property type="entry name" value="q2cbj1_9rhob like domain"/>
    <property type="match status" value="1"/>
</dbReference>
<reference evidence="3" key="1">
    <citation type="submission" date="2015-02" db="EMBL/GenBank/DDBJ databases">
        <title>Genome sequencing for Strongylocentrotus purpuratus.</title>
        <authorList>
            <person name="Murali S."/>
            <person name="Liu Y."/>
            <person name="Vee V."/>
            <person name="English A."/>
            <person name="Wang M."/>
            <person name="Skinner E."/>
            <person name="Han Y."/>
            <person name="Muzny D.M."/>
            <person name="Worley K.C."/>
            <person name="Gibbs R.A."/>
        </authorList>
    </citation>
    <scope>NUCLEOTIDE SEQUENCE</scope>
</reference>
<reference evidence="2" key="2">
    <citation type="submission" date="2021-01" db="UniProtKB">
        <authorList>
            <consortium name="EnsemblMetazoa"/>
        </authorList>
    </citation>
    <scope>IDENTIFICATION</scope>
</reference>
<accession>A0A7M7NJA9</accession>
<dbReference type="PANTHER" id="PTHR35169:SF1">
    <property type="entry name" value="PROLYL 4-HYDROXYLASE ALPHA SUBUNIT FE(2+) 2OG DIOXYGENASE DOMAIN-CONTAINING PROTEIN"/>
    <property type="match status" value="1"/>
</dbReference>
<dbReference type="GeneID" id="100892349"/>
<dbReference type="InParanoid" id="A0A7M7NJA9"/>
<evidence type="ECO:0000256" key="1">
    <source>
        <dbReference type="SAM" id="SignalP"/>
    </source>
</evidence>
<keyword evidence="3" id="KW-1185">Reference proteome</keyword>
<dbReference type="AlphaFoldDB" id="A0A7M7NJA9"/>
<keyword evidence="1" id="KW-0732">Signal</keyword>
<dbReference type="PANTHER" id="PTHR35169">
    <property type="entry name" value="FE2OG DIOXYGENASE DOMAIN-CONTAINING PROTEIN"/>
    <property type="match status" value="1"/>
</dbReference>
<name>A0A7M7NJA9_STRPU</name>